<protein>
    <submittedName>
        <fullName evidence="3">Catechol 2,3-dioxygenase</fullName>
        <ecNumber evidence="3">1.13.11.2</ecNumber>
    </submittedName>
</protein>
<keyword evidence="3" id="KW-0560">Oxidoreductase</keyword>
<dbReference type="Pfam" id="PF00903">
    <property type="entry name" value="Glyoxalase"/>
    <property type="match status" value="2"/>
</dbReference>
<dbReference type="SUPFAM" id="SSF54593">
    <property type="entry name" value="Glyoxalase/Bleomycin resistance protein/Dihydroxybiphenyl dioxygenase"/>
    <property type="match status" value="2"/>
</dbReference>
<dbReference type="AlphaFoldDB" id="A0A7W5TVV1"/>
<feature type="compositionally biased region" description="Polar residues" evidence="1">
    <location>
        <begin position="1"/>
        <end position="21"/>
    </location>
</feature>
<dbReference type="Proteomes" id="UP000547528">
    <property type="component" value="Unassembled WGS sequence"/>
</dbReference>
<dbReference type="EMBL" id="JACIBT010000002">
    <property type="protein sequence ID" value="MBB3667549.1"/>
    <property type="molecule type" value="Genomic_DNA"/>
</dbReference>
<organism evidence="3 4">
    <name type="scientific">Garicola koreensis</name>
    <dbReference type="NCBI Taxonomy" id="1262554"/>
    <lineage>
        <taxon>Bacteria</taxon>
        <taxon>Bacillati</taxon>
        <taxon>Actinomycetota</taxon>
        <taxon>Actinomycetes</taxon>
        <taxon>Micrococcales</taxon>
        <taxon>Micrococcaceae</taxon>
        <taxon>Garicola</taxon>
    </lineage>
</organism>
<reference evidence="3 4" key="1">
    <citation type="submission" date="2020-08" db="EMBL/GenBank/DDBJ databases">
        <title>Sequencing the genomes of 1000 actinobacteria strains.</title>
        <authorList>
            <person name="Klenk H.-P."/>
        </authorList>
    </citation>
    <scope>NUCLEOTIDE SEQUENCE [LARGE SCALE GENOMIC DNA]</scope>
    <source>
        <strain evidence="3 4">DSM 28238</strain>
    </source>
</reference>
<dbReference type="InterPro" id="IPR004360">
    <property type="entry name" value="Glyas_Fos-R_dOase_dom"/>
</dbReference>
<dbReference type="PANTHER" id="PTHR43279">
    <property type="entry name" value="CATECHOL-2,3-DIOXYGENASE"/>
    <property type="match status" value="1"/>
</dbReference>
<evidence type="ECO:0000256" key="1">
    <source>
        <dbReference type="SAM" id="MobiDB-lite"/>
    </source>
</evidence>
<evidence type="ECO:0000313" key="3">
    <source>
        <dbReference type="EMBL" id="MBB3667549.1"/>
    </source>
</evidence>
<dbReference type="EC" id="1.13.11.2" evidence="3"/>
<comment type="caution">
    <text evidence="3">The sequence shown here is derived from an EMBL/GenBank/DDBJ whole genome shotgun (WGS) entry which is preliminary data.</text>
</comment>
<feature type="domain" description="VOC" evidence="2">
    <location>
        <begin position="42"/>
        <end position="163"/>
    </location>
</feature>
<gene>
    <name evidence="3" type="ORF">FHX47_001168</name>
</gene>
<dbReference type="GO" id="GO:0018577">
    <property type="term" value="F:catechol 2,3-dioxygenase activity"/>
    <property type="evidence" value="ECO:0007669"/>
    <property type="project" value="UniProtKB-EC"/>
</dbReference>
<accession>A0A7W5TVV1</accession>
<evidence type="ECO:0000259" key="2">
    <source>
        <dbReference type="PROSITE" id="PS51819"/>
    </source>
</evidence>
<feature type="domain" description="VOC" evidence="2">
    <location>
        <begin position="207"/>
        <end position="331"/>
    </location>
</feature>
<dbReference type="CDD" id="cd16359">
    <property type="entry name" value="VOC_BsCatE_like_C"/>
    <property type="match status" value="1"/>
</dbReference>
<feature type="region of interest" description="Disordered" evidence="1">
    <location>
        <begin position="1"/>
        <end position="29"/>
    </location>
</feature>
<evidence type="ECO:0000313" key="4">
    <source>
        <dbReference type="Proteomes" id="UP000547528"/>
    </source>
</evidence>
<dbReference type="InterPro" id="IPR037523">
    <property type="entry name" value="VOC_core"/>
</dbReference>
<dbReference type="InterPro" id="IPR029068">
    <property type="entry name" value="Glyas_Bleomycin-R_OHBP_Dase"/>
</dbReference>
<keyword evidence="3" id="KW-0223">Dioxygenase</keyword>
<name>A0A7W5TVV1_9MICC</name>
<keyword evidence="4" id="KW-1185">Reference proteome</keyword>
<dbReference type="PROSITE" id="PS51819">
    <property type="entry name" value="VOC"/>
    <property type="match status" value="2"/>
</dbReference>
<dbReference type="PANTHER" id="PTHR43279:SF1">
    <property type="entry name" value="CATECHOL-2,3-DIOXYGENASE"/>
    <property type="match status" value="1"/>
</dbReference>
<proteinExistence type="predicted"/>
<dbReference type="Gene3D" id="3.10.180.10">
    <property type="entry name" value="2,3-Dihydroxybiphenyl 1,2-Dioxygenase, domain 1"/>
    <property type="match status" value="2"/>
</dbReference>
<dbReference type="RefSeq" id="WP_425484900.1">
    <property type="nucleotide sequence ID" value="NZ_BAABKR010000001.1"/>
</dbReference>
<sequence length="331" mass="36008">MMPISDPNTAHPAQTSPSQASPGHPSAEAAVTDERFLHPATAMDAVTLHVGDLENMSSYYQNALAMVPLEERSRGAEVHRVLGRGTTPMVRLIHTPHLPQVNPRDAGLFHTAFLFDDQASLAATVYRAAQDERSRFVGSSDHHVSEAFYFTDPEGNGIELYRDRPREQWEQKNGELRMETLYLDPNAFLQTHLSQDVVDAGPDRAGLVGHVHLQVGDIPTAKDFYVDTVGFETTVSGYPGALFAAAGGYHHHVAMNTWNSSGAGPRAARLGLGDVSVTVPGREDLDALIGRLRGKGVSFEDHGQRVSTTDPWGTQVSVALPGTETEDLLRR</sequence>